<keyword evidence="1" id="KW-1133">Transmembrane helix</keyword>
<proteinExistence type="predicted"/>
<keyword evidence="1" id="KW-0472">Membrane</keyword>
<organism evidence="2 3">
    <name type="scientific">Glossina brevipalpis</name>
    <dbReference type="NCBI Taxonomy" id="37001"/>
    <lineage>
        <taxon>Eukaryota</taxon>
        <taxon>Metazoa</taxon>
        <taxon>Ecdysozoa</taxon>
        <taxon>Arthropoda</taxon>
        <taxon>Hexapoda</taxon>
        <taxon>Insecta</taxon>
        <taxon>Pterygota</taxon>
        <taxon>Neoptera</taxon>
        <taxon>Endopterygota</taxon>
        <taxon>Diptera</taxon>
        <taxon>Brachycera</taxon>
        <taxon>Muscomorpha</taxon>
        <taxon>Hippoboscoidea</taxon>
        <taxon>Glossinidae</taxon>
        <taxon>Glossina</taxon>
    </lineage>
</organism>
<sequence>MLLSPTSTFRAAKSLCISNYFVTIYKSQTSIFINISFLSLPEEILNPRLRLFDFISFMQNYCALALMEFMCLWVFFHSFTALILEKYVPPSCLKFEVIDGKELRIKTMFTLD</sequence>
<accession>A0A1A9WYW0</accession>
<dbReference type="Proteomes" id="UP000091820">
    <property type="component" value="Unassembled WGS sequence"/>
</dbReference>
<dbReference type="AlphaFoldDB" id="A0A1A9WYW0"/>
<evidence type="ECO:0000256" key="1">
    <source>
        <dbReference type="SAM" id="Phobius"/>
    </source>
</evidence>
<reference evidence="2" key="2">
    <citation type="submission" date="2020-05" db="UniProtKB">
        <authorList>
            <consortium name="EnsemblMetazoa"/>
        </authorList>
    </citation>
    <scope>IDENTIFICATION</scope>
    <source>
        <strain evidence="2">IAEA</strain>
    </source>
</reference>
<feature type="transmembrane region" description="Helical" evidence="1">
    <location>
        <begin position="61"/>
        <end position="84"/>
    </location>
</feature>
<dbReference type="VEuPathDB" id="VectorBase:GBRI037684"/>
<reference evidence="3" key="1">
    <citation type="submission" date="2014-03" db="EMBL/GenBank/DDBJ databases">
        <authorList>
            <person name="Aksoy S."/>
            <person name="Warren W."/>
            <person name="Wilson R.K."/>
        </authorList>
    </citation>
    <scope>NUCLEOTIDE SEQUENCE [LARGE SCALE GENOMIC DNA]</scope>
    <source>
        <strain evidence="3">IAEA</strain>
    </source>
</reference>
<name>A0A1A9WYW0_9MUSC</name>
<keyword evidence="1" id="KW-0812">Transmembrane</keyword>
<evidence type="ECO:0000313" key="2">
    <source>
        <dbReference type="EnsemblMetazoa" id="GBRI037684-PA"/>
    </source>
</evidence>
<dbReference type="EnsemblMetazoa" id="GBRI037684-RA">
    <property type="protein sequence ID" value="GBRI037684-PA"/>
    <property type="gene ID" value="GBRI037684"/>
</dbReference>
<evidence type="ECO:0000313" key="3">
    <source>
        <dbReference type="Proteomes" id="UP000091820"/>
    </source>
</evidence>
<keyword evidence="3" id="KW-1185">Reference proteome</keyword>
<protein>
    <submittedName>
        <fullName evidence="2">Uncharacterized protein</fullName>
    </submittedName>
</protein>